<keyword evidence="4" id="KW-1185">Reference proteome</keyword>
<proteinExistence type="inferred from homology"/>
<dbReference type="PANTHER" id="PTHR11487:SF0">
    <property type="entry name" value="S-ACYL FATTY ACID SYNTHASE THIOESTERASE, MEDIUM CHAIN"/>
    <property type="match status" value="1"/>
</dbReference>
<name>A0ABW3DKH4_9ACTN</name>
<evidence type="ECO:0000259" key="2">
    <source>
        <dbReference type="Pfam" id="PF00975"/>
    </source>
</evidence>
<dbReference type="Pfam" id="PF00975">
    <property type="entry name" value="Thioesterase"/>
    <property type="match status" value="1"/>
</dbReference>
<evidence type="ECO:0000313" key="4">
    <source>
        <dbReference type="Proteomes" id="UP001597024"/>
    </source>
</evidence>
<sequence>MAVDGTLIAFPAAGGGKWMFTGLRRALPPGLKLVVPDLPGRGKRTRDTSVGSVAELVTELCDELEPEFHHGRYVLFGSCFGSLVAFELLREIRRRGHPMAEAFVVSARKPPDIAESYRAYAGWTDEQLGGYLDYIWPAERVNGENGALGALRGLVIRQLRRDVQIAANYDFEPERVFDLPIYAYRGADDQSITAEELKTWRSHTSGPFTFRAVTGGRDFYADDCDRLVADLEQVLT</sequence>
<dbReference type="Proteomes" id="UP001597024">
    <property type="component" value="Unassembled WGS sequence"/>
</dbReference>
<comment type="caution">
    <text evidence="3">The sequence shown here is derived from an EMBL/GenBank/DDBJ whole genome shotgun (WGS) entry which is preliminary data.</text>
</comment>
<dbReference type="Gene3D" id="3.40.50.1820">
    <property type="entry name" value="alpha/beta hydrolase"/>
    <property type="match status" value="1"/>
</dbReference>
<dbReference type="InterPro" id="IPR012223">
    <property type="entry name" value="TEII"/>
</dbReference>
<dbReference type="InterPro" id="IPR029058">
    <property type="entry name" value="AB_hydrolase_fold"/>
</dbReference>
<dbReference type="PANTHER" id="PTHR11487">
    <property type="entry name" value="THIOESTERASE"/>
    <property type="match status" value="1"/>
</dbReference>
<accession>A0ABW3DKH4</accession>
<evidence type="ECO:0000313" key="3">
    <source>
        <dbReference type="EMBL" id="MFD0883310.1"/>
    </source>
</evidence>
<gene>
    <name evidence="3" type="ORF">ACFQ08_01885</name>
</gene>
<dbReference type="InterPro" id="IPR001031">
    <property type="entry name" value="Thioesterase"/>
</dbReference>
<feature type="domain" description="Thioesterase" evidence="2">
    <location>
        <begin position="6"/>
        <end position="221"/>
    </location>
</feature>
<dbReference type="EMBL" id="JBHTHX010000025">
    <property type="protein sequence ID" value="MFD0883310.1"/>
    <property type="molecule type" value="Genomic_DNA"/>
</dbReference>
<reference evidence="4" key="1">
    <citation type="journal article" date="2019" name="Int. J. Syst. Evol. Microbiol.">
        <title>The Global Catalogue of Microorganisms (GCM) 10K type strain sequencing project: providing services to taxonomists for standard genome sequencing and annotation.</title>
        <authorList>
            <consortium name="The Broad Institute Genomics Platform"/>
            <consortium name="The Broad Institute Genome Sequencing Center for Infectious Disease"/>
            <person name="Wu L."/>
            <person name="Ma J."/>
        </authorList>
    </citation>
    <scope>NUCLEOTIDE SEQUENCE [LARGE SCALE GENOMIC DNA]</scope>
    <source>
        <strain evidence="4">CCUG 62974</strain>
    </source>
</reference>
<comment type="similarity">
    <text evidence="1">Belongs to the thioesterase family.</text>
</comment>
<organism evidence="3 4">
    <name type="scientific">Streptosporangium algeriense</name>
    <dbReference type="NCBI Taxonomy" id="1682748"/>
    <lineage>
        <taxon>Bacteria</taxon>
        <taxon>Bacillati</taxon>
        <taxon>Actinomycetota</taxon>
        <taxon>Actinomycetes</taxon>
        <taxon>Streptosporangiales</taxon>
        <taxon>Streptosporangiaceae</taxon>
        <taxon>Streptosporangium</taxon>
    </lineage>
</organism>
<evidence type="ECO:0000256" key="1">
    <source>
        <dbReference type="ARBA" id="ARBA00007169"/>
    </source>
</evidence>
<dbReference type="SUPFAM" id="SSF53474">
    <property type="entry name" value="alpha/beta-Hydrolases"/>
    <property type="match status" value="1"/>
</dbReference>
<protein>
    <submittedName>
        <fullName evidence="3">Thioesterase II family protein</fullName>
    </submittedName>
</protein>